<dbReference type="PIRSF" id="PIRSF029826">
    <property type="entry name" value="UCP029826_pph"/>
    <property type="match status" value="1"/>
</dbReference>
<name>U2QNN8_9BACL</name>
<accession>U2QNN8</accession>
<gene>
    <name evidence="1" type="ORF">HMPREF1983_00862</name>
</gene>
<dbReference type="eggNOG" id="COG1694">
    <property type="taxonomic scope" value="Bacteria"/>
</dbReference>
<dbReference type="InterPro" id="IPR052555">
    <property type="entry name" value="dCTP_Pyrophosphatase"/>
</dbReference>
<comment type="caution">
    <text evidence="1">The sequence shown here is derived from an EMBL/GenBank/DDBJ whole genome shotgun (WGS) entry which is preliminary data.</text>
</comment>
<keyword evidence="2" id="KW-1185">Reference proteome</keyword>
<reference evidence="1 2" key="1">
    <citation type="submission" date="2013-08" db="EMBL/GenBank/DDBJ databases">
        <authorList>
            <person name="Weinstock G."/>
            <person name="Sodergren E."/>
            <person name="Wylie T."/>
            <person name="Fulton L."/>
            <person name="Fulton R."/>
            <person name="Fronick C."/>
            <person name="O'Laughlin M."/>
            <person name="Godfrey J."/>
            <person name="Miner T."/>
            <person name="Herter B."/>
            <person name="Appelbaum E."/>
            <person name="Cordes M."/>
            <person name="Lek S."/>
            <person name="Wollam A."/>
            <person name="Pepin K.H."/>
            <person name="Palsikar V.B."/>
            <person name="Mitreva M."/>
            <person name="Wilson R.K."/>
        </authorList>
    </citation>
    <scope>NUCLEOTIDE SEQUENCE [LARGE SCALE GENOMIC DNA]</scope>
    <source>
        <strain evidence="1 2">ATCC 700627</strain>
    </source>
</reference>
<dbReference type="GO" id="GO:0047429">
    <property type="term" value="F:nucleoside triphosphate diphosphatase activity"/>
    <property type="evidence" value="ECO:0007669"/>
    <property type="project" value="InterPro"/>
</dbReference>
<dbReference type="Gene3D" id="1.10.287.1080">
    <property type="entry name" value="MazG-like"/>
    <property type="match status" value="1"/>
</dbReference>
<proteinExistence type="predicted"/>
<protein>
    <recommendedName>
        <fullName evidence="3">MazG nucleotide pyrophosphohydrolase domain protein</fullName>
    </recommendedName>
</protein>
<dbReference type="Pfam" id="PF12643">
    <property type="entry name" value="MazG-like"/>
    <property type="match status" value="1"/>
</dbReference>
<dbReference type="Proteomes" id="UP000016637">
    <property type="component" value="Unassembled WGS sequence"/>
</dbReference>
<dbReference type="PANTHER" id="PTHR46523">
    <property type="entry name" value="DCTP PYROPHOSPHATASE 1"/>
    <property type="match status" value="1"/>
</dbReference>
<dbReference type="EMBL" id="AWVP01000056">
    <property type="protein sequence ID" value="ERK58121.1"/>
    <property type="molecule type" value="Genomic_DNA"/>
</dbReference>
<dbReference type="SUPFAM" id="SSF101386">
    <property type="entry name" value="all-alpha NTP pyrophosphatases"/>
    <property type="match status" value="1"/>
</dbReference>
<dbReference type="PATRIC" id="fig|1321820.3.peg.839"/>
<evidence type="ECO:0008006" key="3">
    <source>
        <dbReference type="Google" id="ProtNLM"/>
    </source>
</evidence>
<dbReference type="AlphaFoldDB" id="U2QNN8"/>
<dbReference type="RefSeq" id="WP_021753522.1">
    <property type="nucleotide sequence ID" value="NZ_KI271871.1"/>
</dbReference>
<dbReference type="CDD" id="cd11537">
    <property type="entry name" value="NTP-PPase_RS21-C6_like"/>
    <property type="match status" value="1"/>
</dbReference>
<dbReference type="PANTHER" id="PTHR46523:SF1">
    <property type="entry name" value="DCTP PYROPHOSPHATASE 1"/>
    <property type="match status" value="1"/>
</dbReference>
<dbReference type="HOGENOM" id="CLU_110454_2_1_9"/>
<dbReference type="GO" id="GO:0009143">
    <property type="term" value="P:nucleoside triphosphate catabolic process"/>
    <property type="evidence" value="ECO:0007669"/>
    <property type="project" value="InterPro"/>
</dbReference>
<organism evidence="1 2">
    <name type="scientific">Gemella bergeri ATCC 700627</name>
    <dbReference type="NCBI Taxonomy" id="1321820"/>
    <lineage>
        <taxon>Bacteria</taxon>
        <taxon>Bacillati</taxon>
        <taxon>Bacillota</taxon>
        <taxon>Bacilli</taxon>
        <taxon>Bacillales</taxon>
        <taxon>Gemellaceae</taxon>
        <taxon>Gemella</taxon>
    </lineage>
</organism>
<evidence type="ECO:0000313" key="1">
    <source>
        <dbReference type="EMBL" id="ERK58121.1"/>
    </source>
</evidence>
<evidence type="ECO:0000313" key="2">
    <source>
        <dbReference type="Proteomes" id="UP000016637"/>
    </source>
</evidence>
<sequence length="95" mass="11385">MEELKDIITLFRKKRGWNDYNSEANFAKSISIEAAELLEHFQWDEKNFDKKEVQDELADVLIYSLAMCYHMKVEPKEIIKEKLIDVARRYPEKNC</sequence>
<dbReference type="InterPro" id="IPR025984">
    <property type="entry name" value="DCTPP"/>
</dbReference>